<name>A0A941IVK1_9ACTN</name>
<organism evidence="3 4">
    <name type="scientific">Actinospica durhamensis</name>
    <dbReference type="NCBI Taxonomy" id="1508375"/>
    <lineage>
        <taxon>Bacteria</taxon>
        <taxon>Bacillati</taxon>
        <taxon>Actinomycetota</taxon>
        <taxon>Actinomycetes</taxon>
        <taxon>Catenulisporales</taxon>
        <taxon>Actinospicaceae</taxon>
        <taxon>Actinospica</taxon>
    </lineage>
</organism>
<keyword evidence="4" id="KW-1185">Reference proteome</keyword>
<dbReference type="Pfam" id="PF00480">
    <property type="entry name" value="ROK"/>
    <property type="match status" value="1"/>
</dbReference>
<reference evidence="3" key="1">
    <citation type="submission" date="2021-04" db="EMBL/GenBank/DDBJ databases">
        <title>Genome based classification of Actinospica acidithermotolerans sp. nov., an actinobacterium isolated from an Indonesian hot spring.</title>
        <authorList>
            <person name="Kusuma A.B."/>
            <person name="Putra K.E."/>
            <person name="Nafisah S."/>
            <person name="Loh J."/>
            <person name="Nouioui I."/>
            <person name="Goodfellow M."/>
        </authorList>
    </citation>
    <scope>NUCLEOTIDE SEQUENCE</scope>
    <source>
        <strain evidence="3">CSCA 57</strain>
    </source>
</reference>
<feature type="region of interest" description="Disordered" evidence="2">
    <location>
        <begin position="48"/>
        <end position="68"/>
    </location>
</feature>
<protein>
    <submittedName>
        <fullName evidence="3">ROK family protein</fullName>
    </submittedName>
</protein>
<dbReference type="Gene3D" id="3.30.420.40">
    <property type="match status" value="2"/>
</dbReference>
<evidence type="ECO:0000256" key="2">
    <source>
        <dbReference type="SAM" id="MobiDB-lite"/>
    </source>
</evidence>
<gene>
    <name evidence="3" type="ORF">KDL01_29020</name>
</gene>
<evidence type="ECO:0000256" key="1">
    <source>
        <dbReference type="ARBA" id="ARBA00006479"/>
    </source>
</evidence>
<dbReference type="SUPFAM" id="SSF53067">
    <property type="entry name" value="Actin-like ATPase domain"/>
    <property type="match status" value="1"/>
</dbReference>
<accession>A0A941IVK1</accession>
<dbReference type="PANTHER" id="PTHR18964:SF149">
    <property type="entry name" value="BIFUNCTIONAL UDP-N-ACETYLGLUCOSAMINE 2-EPIMERASE_N-ACETYLMANNOSAMINE KINASE"/>
    <property type="match status" value="1"/>
</dbReference>
<dbReference type="PANTHER" id="PTHR18964">
    <property type="entry name" value="ROK (REPRESSOR, ORF, KINASE) FAMILY"/>
    <property type="match status" value="1"/>
</dbReference>
<feature type="region of interest" description="Disordered" evidence="2">
    <location>
        <begin position="1"/>
        <end position="26"/>
    </location>
</feature>
<dbReference type="InterPro" id="IPR000600">
    <property type="entry name" value="ROK"/>
</dbReference>
<dbReference type="InterPro" id="IPR043129">
    <property type="entry name" value="ATPase_NBD"/>
</dbReference>
<proteinExistence type="inferred from homology"/>
<comment type="caution">
    <text evidence="3">The sequence shown here is derived from an EMBL/GenBank/DDBJ whole genome shotgun (WGS) entry which is preliminary data.</text>
</comment>
<evidence type="ECO:0000313" key="3">
    <source>
        <dbReference type="EMBL" id="MBR7837356.1"/>
    </source>
</evidence>
<comment type="similarity">
    <text evidence="1">Belongs to the ROK (NagC/XylR) family.</text>
</comment>
<sequence length="345" mass="34617">MNGSPVSSDAGTRPVGPDPVGPVAPHPARVLGIDVGGTSMKAAFRSVGADGRLGAPEHTARRPTPAGPETADALGDFAADLIAAHGPVDAVGIGAPGIVDEVAGVAEFSVAPAWTNLPLRELVAARLGGIPVTLGHDVRLGGLAEGQLGAASGSRDYLFVALGTGVGGMLCLDGVPRLGPHHRAAEIGHVVVDPTDEPCGCGRRGCLENFASATAIASRYGSGVSAYEVSRLAAAGDARAVAVWSRAVEALAVALEGAITLLDLEVIVIGGGVAKAGEQLLAPLRAEIDARLTFQRPPRIVQAALGDEAAVAGAALIALDLLRPASPPSPSELAPHRTESEDLIS</sequence>
<feature type="compositionally biased region" description="Polar residues" evidence="2">
    <location>
        <begin position="1"/>
        <end position="10"/>
    </location>
</feature>
<feature type="compositionally biased region" description="Pro residues" evidence="2">
    <location>
        <begin position="16"/>
        <end position="25"/>
    </location>
</feature>
<evidence type="ECO:0000313" key="4">
    <source>
        <dbReference type="Proteomes" id="UP000675781"/>
    </source>
</evidence>
<dbReference type="EMBL" id="JAGSOG010000198">
    <property type="protein sequence ID" value="MBR7837356.1"/>
    <property type="molecule type" value="Genomic_DNA"/>
</dbReference>
<dbReference type="AlphaFoldDB" id="A0A941IVK1"/>
<dbReference type="Proteomes" id="UP000675781">
    <property type="component" value="Unassembled WGS sequence"/>
</dbReference>